<dbReference type="Proteomes" id="UP001187531">
    <property type="component" value="Unassembled WGS sequence"/>
</dbReference>
<name>A0AA88HUE6_ARTSF</name>
<dbReference type="EMBL" id="JAVRJZ010000015">
    <property type="protein sequence ID" value="KAK2712246.1"/>
    <property type="molecule type" value="Genomic_DNA"/>
</dbReference>
<organism evidence="1 2">
    <name type="scientific">Artemia franciscana</name>
    <name type="common">Brine shrimp</name>
    <name type="synonym">Artemia sanfranciscana</name>
    <dbReference type="NCBI Taxonomy" id="6661"/>
    <lineage>
        <taxon>Eukaryota</taxon>
        <taxon>Metazoa</taxon>
        <taxon>Ecdysozoa</taxon>
        <taxon>Arthropoda</taxon>
        <taxon>Crustacea</taxon>
        <taxon>Branchiopoda</taxon>
        <taxon>Anostraca</taxon>
        <taxon>Artemiidae</taxon>
        <taxon>Artemia</taxon>
    </lineage>
</organism>
<keyword evidence="2" id="KW-1185">Reference proteome</keyword>
<dbReference type="AlphaFoldDB" id="A0AA88HUE6"/>
<sequence>MELINDQFMSVFQSIYEKTCLLRLVKQKKDDPRKPWITKERIDVINNRNLLYEQYLNSQDDADFIEFKAVRNKVNNMRRQAKKKYFEERFSDDKGDTRATWQVINEFMGVL</sequence>
<proteinExistence type="predicted"/>
<evidence type="ECO:0000313" key="2">
    <source>
        <dbReference type="Proteomes" id="UP001187531"/>
    </source>
</evidence>
<gene>
    <name evidence="1" type="ORF">QYM36_011062</name>
</gene>
<comment type="caution">
    <text evidence="1">The sequence shown here is derived from an EMBL/GenBank/DDBJ whole genome shotgun (WGS) entry which is preliminary data.</text>
</comment>
<protein>
    <submittedName>
        <fullName evidence="1">Uncharacterized protein</fullName>
    </submittedName>
</protein>
<accession>A0AA88HUE6</accession>
<evidence type="ECO:0000313" key="1">
    <source>
        <dbReference type="EMBL" id="KAK2712246.1"/>
    </source>
</evidence>
<reference evidence="1" key="1">
    <citation type="submission" date="2023-07" db="EMBL/GenBank/DDBJ databases">
        <title>Chromosome-level genome assembly of Artemia franciscana.</title>
        <authorList>
            <person name="Jo E."/>
        </authorList>
    </citation>
    <scope>NUCLEOTIDE SEQUENCE</scope>
    <source>
        <tissue evidence="1">Whole body</tissue>
    </source>
</reference>